<dbReference type="InterPro" id="IPR000182">
    <property type="entry name" value="GNAT_dom"/>
</dbReference>
<organism evidence="2 3">
    <name type="scientific">Pendulispora albinea</name>
    <dbReference type="NCBI Taxonomy" id="2741071"/>
    <lineage>
        <taxon>Bacteria</taxon>
        <taxon>Pseudomonadati</taxon>
        <taxon>Myxococcota</taxon>
        <taxon>Myxococcia</taxon>
        <taxon>Myxococcales</taxon>
        <taxon>Sorangiineae</taxon>
        <taxon>Pendulisporaceae</taxon>
        <taxon>Pendulispora</taxon>
    </lineage>
</organism>
<keyword evidence="3" id="KW-1185">Reference proteome</keyword>
<name>A0ABZ2M8Q0_9BACT</name>
<dbReference type="EMBL" id="CP089984">
    <property type="protein sequence ID" value="WXB18880.1"/>
    <property type="molecule type" value="Genomic_DNA"/>
</dbReference>
<gene>
    <name evidence="2" type="ORF">LZC94_16785</name>
</gene>
<dbReference type="InterPro" id="IPR016181">
    <property type="entry name" value="Acyl_CoA_acyltransferase"/>
</dbReference>
<reference evidence="2 3" key="1">
    <citation type="submission" date="2021-12" db="EMBL/GenBank/DDBJ databases">
        <title>Discovery of the Pendulisporaceae a myxobacterial family with distinct sporulation behavior and unique specialized metabolism.</title>
        <authorList>
            <person name="Garcia R."/>
            <person name="Popoff A."/>
            <person name="Bader C.D."/>
            <person name="Loehr J."/>
            <person name="Walesch S."/>
            <person name="Walt C."/>
            <person name="Boldt J."/>
            <person name="Bunk B."/>
            <person name="Haeckl F.J.F.P.J."/>
            <person name="Gunesch A.P."/>
            <person name="Birkelbach J."/>
            <person name="Nuebel U."/>
            <person name="Pietschmann T."/>
            <person name="Bach T."/>
            <person name="Mueller R."/>
        </authorList>
    </citation>
    <scope>NUCLEOTIDE SEQUENCE [LARGE SCALE GENOMIC DNA]</scope>
    <source>
        <strain evidence="2 3">MSr11954</strain>
    </source>
</reference>
<evidence type="ECO:0000313" key="3">
    <source>
        <dbReference type="Proteomes" id="UP001370348"/>
    </source>
</evidence>
<feature type="domain" description="N-acetyltransferase" evidence="1">
    <location>
        <begin position="17"/>
        <end position="176"/>
    </location>
</feature>
<dbReference type="Proteomes" id="UP001370348">
    <property type="component" value="Chromosome"/>
</dbReference>
<protein>
    <submittedName>
        <fullName evidence="2">GNAT family N-acetyltransferase</fullName>
    </submittedName>
</protein>
<dbReference type="Pfam" id="PF13302">
    <property type="entry name" value="Acetyltransf_3"/>
    <property type="match status" value="1"/>
</dbReference>
<dbReference type="Gene3D" id="3.40.630.30">
    <property type="match status" value="1"/>
</dbReference>
<sequence>MSVLLTERLELVPFTLPLVEAMMASDRDKIEQAVNAPLPKRWHGRAMIERAFPASLCEIRKDPETRLWGDRLMIVRTKARRIVGSVIFHGRPGPDGIAEVGYGVEDEWQGLGYATEAVETCLQWALVQPGIRAVQATTFQWHRASLRVIEKCKMTRIGSRDHEMLGELTIFERRAM</sequence>
<dbReference type="PANTHER" id="PTHR43792:SF13">
    <property type="entry name" value="ACETYLTRANSFERASE"/>
    <property type="match status" value="1"/>
</dbReference>
<proteinExistence type="predicted"/>
<dbReference type="CDD" id="cd04301">
    <property type="entry name" value="NAT_SF"/>
    <property type="match status" value="1"/>
</dbReference>
<dbReference type="PANTHER" id="PTHR43792">
    <property type="entry name" value="GNAT FAMILY, PUTATIVE (AFU_ORTHOLOGUE AFUA_3G00765)-RELATED-RELATED"/>
    <property type="match status" value="1"/>
</dbReference>
<dbReference type="RefSeq" id="WP_394828505.1">
    <property type="nucleotide sequence ID" value="NZ_CP089984.1"/>
</dbReference>
<evidence type="ECO:0000259" key="1">
    <source>
        <dbReference type="PROSITE" id="PS51186"/>
    </source>
</evidence>
<dbReference type="InterPro" id="IPR051531">
    <property type="entry name" value="N-acetyltransferase"/>
</dbReference>
<dbReference type="PROSITE" id="PS51186">
    <property type="entry name" value="GNAT"/>
    <property type="match status" value="1"/>
</dbReference>
<accession>A0ABZ2M8Q0</accession>
<dbReference type="SUPFAM" id="SSF55729">
    <property type="entry name" value="Acyl-CoA N-acyltransferases (Nat)"/>
    <property type="match status" value="1"/>
</dbReference>
<evidence type="ECO:0000313" key="2">
    <source>
        <dbReference type="EMBL" id="WXB18880.1"/>
    </source>
</evidence>